<keyword evidence="1 3" id="KW-0456">Lyase</keyword>
<keyword evidence="3" id="KW-0732">Signal</keyword>
<dbReference type="SUPFAM" id="SSF50685">
    <property type="entry name" value="Barwin-like endoglucanases"/>
    <property type="match status" value="1"/>
</dbReference>
<evidence type="ECO:0000259" key="5">
    <source>
        <dbReference type="Pfam" id="PF03330"/>
    </source>
</evidence>
<dbReference type="PANTHER" id="PTHR34183:SF1">
    <property type="entry name" value="ENDOLYTIC PEPTIDOGLYCAN TRANSGLYCOSYLASE RLPA"/>
    <property type="match status" value="1"/>
</dbReference>
<dbReference type="PATRIC" id="fig|1492738.3.peg.1767"/>
<protein>
    <recommendedName>
        <fullName evidence="3">Probable endolytic peptidoglycan transglycosylase RlpA</fullName>
        <ecNumber evidence="3">4.2.2.-</ecNumber>
    </recommendedName>
</protein>
<evidence type="ECO:0000313" key="6">
    <source>
        <dbReference type="EMBL" id="KDN55187.1"/>
    </source>
</evidence>
<dbReference type="Gene3D" id="2.40.40.10">
    <property type="entry name" value="RlpA-like domain"/>
    <property type="match status" value="1"/>
</dbReference>
<dbReference type="RefSeq" id="WP_035659612.1">
    <property type="nucleotide sequence ID" value="NZ_JNCA01000016.1"/>
</dbReference>
<sequence precursor="true">MKKSITLLFLFITVFVANAQNKNSAKQNTNVSKTNPKTTVLLDTVKPFAFVAKNNVVRDTIHDEIIGKLKVYKKSVHASYYANKFNGKRTASGIRFNNNDYTAAHKKFPFGTKLRITNEANGKSVIVEVIDRGPFVRSREIDLTKRAFMEIAKNKGAGSMIVTIEEIVQ</sequence>
<accession>A0A066WMD3</accession>
<evidence type="ECO:0000256" key="4">
    <source>
        <dbReference type="RuleBase" id="RU003495"/>
    </source>
</evidence>
<comment type="similarity">
    <text evidence="3 4">Belongs to the RlpA family.</text>
</comment>
<comment type="function">
    <text evidence="3">Lytic transglycosylase with a strong preference for naked glycan strands that lack stem peptides.</text>
</comment>
<name>A0A066WMD3_9FLAO</name>
<proteinExistence type="inferred from homology"/>
<dbReference type="HAMAP" id="MF_02071">
    <property type="entry name" value="RlpA"/>
    <property type="match status" value="1"/>
</dbReference>
<evidence type="ECO:0000256" key="2">
    <source>
        <dbReference type="ARBA" id="ARBA00023316"/>
    </source>
</evidence>
<dbReference type="InterPro" id="IPR009009">
    <property type="entry name" value="RlpA-like_DPBB"/>
</dbReference>
<dbReference type="NCBIfam" id="TIGR00413">
    <property type="entry name" value="rlpA"/>
    <property type="match status" value="1"/>
</dbReference>
<evidence type="ECO:0000256" key="1">
    <source>
        <dbReference type="ARBA" id="ARBA00023239"/>
    </source>
</evidence>
<reference evidence="6 7" key="1">
    <citation type="submission" date="2014-05" db="EMBL/GenBank/DDBJ databases">
        <title>Genome Sequence of Flavobacterium sp. EM1321.</title>
        <authorList>
            <person name="Shin S.-K."/>
            <person name="Yi H."/>
        </authorList>
    </citation>
    <scope>NUCLEOTIDE SEQUENCE [LARGE SCALE GENOMIC DNA]</scope>
    <source>
        <strain evidence="6 7">EM1321</strain>
    </source>
</reference>
<comment type="caution">
    <text evidence="6">The sequence shown here is derived from an EMBL/GenBank/DDBJ whole genome shotgun (WGS) entry which is preliminary data.</text>
</comment>
<feature type="domain" description="RlpA-like protein double-psi beta-barrel" evidence="5">
    <location>
        <begin position="76"/>
        <end position="162"/>
    </location>
</feature>
<organism evidence="6 7">
    <name type="scientific">Flavobacterium seoulense</name>
    <dbReference type="NCBI Taxonomy" id="1492738"/>
    <lineage>
        <taxon>Bacteria</taxon>
        <taxon>Pseudomonadati</taxon>
        <taxon>Bacteroidota</taxon>
        <taxon>Flavobacteriia</taxon>
        <taxon>Flavobacteriales</taxon>
        <taxon>Flavobacteriaceae</taxon>
        <taxon>Flavobacterium</taxon>
    </lineage>
</organism>
<keyword evidence="7" id="KW-1185">Reference proteome</keyword>
<dbReference type="EC" id="4.2.2.-" evidence="3"/>
<dbReference type="STRING" id="1492738.FEM21_17780"/>
<dbReference type="Proteomes" id="UP000027064">
    <property type="component" value="Unassembled WGS sequence"/>
</dbReference>
<keyword evidence="2 3" id="KW-0961">Cell wall biogenesis/degradation</keyword>
<dbReference type="eggNOG" id="COG0797">
    <property type="taxonomic scope" value="Bacteria"/>
</dbReference>
<dbReference type="OrthoDB" id="9779128at2"/>
<dbReference type="GO" id="GO:0071555">
    <property type="term" value="P:cell wall organization"/>
    <property type="evidence" value="ECO:0007669"/>
    <property type="project" value="UniProtKB-KW"/>
</dbReference>
<dbReference type="AlphaFoldDB" id="A0A066WMD3"/>
<gene>
    <name evidence="3" type="primary">rlpA</name>
    <name evidence="6" type="ORF">FEM21_17780</name>
</gene>
<dbReference type="GO" id="GO:0000270">
    <property type="term" value="P:peptidoglycan metabolic process"/>
    <property type="evidence" value="ECO:0007669"/>
    <property type="project" value="UniProtKB-UniRule"/>
</dbReference>
<evidence type="ECO:0000256" key="3">
    <source>
        <dbReference type="HAMAP-Rule" id="MF_02071"/>
    </source>
</evidence>
<dbReference type="PANTHER" id="PTHR34183">
    <property type="entry name" value="ENDOLYTIC PEPTIDOGLYCAN TRANSGLYCOSYLASE RLPA"/>
    <property type="match status" value="1"/>
</dbReference>
<dbReference type="InterPro" id="IPR034718">
    <property type="entry name" value="RlpA"/>
</dbReference>
<dbReference type="CDD" id="cd22268">
    <property type="entry name" value="DPBB_RlpA-like"/>
    <property type="match status" value="1"/>
</dbReference>
<dbReference type="GO" id="GO:0008932">
    <property type="term" value="F:lytic endotransglycosylase activity"/>
    <property type="evidence" value="ECO:0007669"/>
    <property type="project" value="UniProtKB-UniRule"/>
</dbReference>
<keyword evidence="6" id="KW-0449">Lipoprotein</keyword>
<evidence type="ECO:0000313" key="7">
    <source>
        <dbReference type="Proteomes" id="UP000027064"/>
    </source>
</evidence>
<dbReference type="EMBL" id="JNCA01000016">
    <property type="protein sequence ID" value="KDN55187.1"/>
    <property type="molecule type" value="Genomic_DNA"/>
</dbReference>
<feature type="chain" id="PRO_5009982409" description="Probable endolytic peptidoglycan transglycosylase RlpA" evidence="3">
    <location>
        <begin position="20"/>
        <end position="169"/>
    </location>
</feature>
<dbReference type="InterPro" id="IPR036908">
    <property type="entry name" value="RlpA-like_sf"/>
</dbReference>
<dbReference type="Pfam" id="PF03330">
    <property type="entry name" value="DPBB_1"/>
    <property type="match status" value="1"/>
</dbReference>
<feature type="signal peptide" evidence="3">
    <location>
        <begin position="1"/>
        <end position="19"/>
    </location>
</feature>
<dbReference type="InterPro" id="IPR012997">
    <property type="entry name" value="RplA"/>
</dbReference>